<organism evidence="1">
    <name type="scientific">Methylophaga aminisulfidivorans</name>
    <dbReference type="NCBI Taxonomy" id="230105"/>
    <lineage>
        <taxon>Bacteria</taxon>
        <taxon>Pseudomonadati</taxon>
        <taxon>Pseudomonadota</taxon>
        <taxon>Gammaproteobacteria</taxon>
        <taxon>Thiotrichales</taxon>
        <taxon>Piscirickettsiaceae</taxon>
        <taxon>Methylophaga</taxon>
    </lineage>
</organism>
<comment type="caution">
    <text evidence="1">The sequence shown here is derived from an EMBL/GenBank/DDBJ whole genome shotgun (WGS) entry which is preliminary data.</text>
</comment>
<dbReference type="GO" id="GO:0016887">
    <property type="term" value="F:ATP hydrolysis activity"/>
    <property type="evidence" value="ECO:0007669"/>
    <property type="project" value="InterPro"/>
</dbReference>
<feature type="non-terminal residue" evidence="1">
    <location>
        <position position="112"/>
    </location>
</feature>
<protein>
    <submittedName>
        <fullName evidence="1">Uncharacterized protein</fullName>
    </submittedName>
</protein>
<reference evidence="1" key="1">
    <citation type="journal article" date="2020" name="mSystems">
        <title>Genome- and Community-Level Interaction Insights into Carbon Utilization and Element Cycling Functions of Hydrothermarchaeota in Hydrothermal Sediment.</title>
        <authorList>
            <person name="Zhou Z."/>
            <person name="Liu Y."/>
            <person name="Xu W."/>
            <person name="Pan J."/>
            <person name="Luo Z.H."/>
            <person name="Li M."/>
        </authorList>
    </citation>
    <scope>NUCLEOTIDE SEQUENCE [LARGE SCALE GENOMIC DNA]</scope>
    <source>
        <strain evidence="1">HyVt-380</strain>
    </source>
</reference>
<proteinExistence type="predicted"/>
<sequence length="112" mass="12725">MHKLEAVLRDVVVGGLRRSAVTTPSRWAESYRVMGQPFPGPWKFDYHPWLRGMHEATHQICIGQKAAQLGYTEAVLNITFFKIDIERRDCLYLLPAKTPDASDFSASRFDAA</sequence>
<gene>
    <name evidence="1" type="ORF">ENI26_12310</name>
</gene>
<evidence type="ECO:0000313" key="1">
    <source>
        <dbReference type="EMBL" id="HEC75133.1"/>
    </source>
</evidence>
<dbReference type="EMBL" id="DRHY01000282">
    <property type="protein sequence ID" value="HEC75133.1"/>
    <property type="molecule type" value="Genomic_DNA"/>
</dbReference>
<name>A0A7C2ACK5_9GAMM</name>
<dbReference type="Proteomes" id="UP000886384">
    <property type="component" value="Unassembled WGS sequence"/>
</dbReference>
<accession>A0A7C2ACK5</accession>
<dbReference type="AlphaFoldDB" id="A0A7C2ACK5"/>